<keyword evidence="3" id="KW-0158">Chromosome</keyword>
<evidence type="ECO:0000256" key="1">
    <source>
        <dbReference type="ARBA" id="ARBA00004123"/>
    </source>
</evidence>
<dbReference type="SUPFAM" id="SSF56019">
    <property type="entry name" value="The spindle assembly checkpoint protein mad2"/>
    <property type="match status" value="1"/>
</dbReference>
<organism evidence="8 9">
    <name type="scientific">Paraconiothyrium brasiliense</name>
    <dbReference type="NCBI Taxonomy" id="300254"/>
    <lineage>
        <taxon>Eukaryota</taxon>
        <taxon>Fungi</taxon>
        <taxon>Dikarya</taxon>
        <taxon>Ascomycota</taxon>
        <taxon>Pezizomycotina</taxon>
        <taxon>Dothideomycetes</taxon>
        <taxon>Pleosporomycetidae</taxon>
        <taxon>Pleosporales</taxon>
        <taxon>Massarineae</taxon>
        <taxon>Didymosphaeriaceae</taxon>
        <taxon>Paraconiothyrium</taxon>
    </lineage>
</organism>
<dbReference type="Proteomes" id="UP001521785">
    <property type="component" value="Unassembled WGS sequence"/>
</dbReference>
<proteinExistence type="predicted"/>
<feature type="compositionally biased region" description="Basic and acidic residues" evidence="6">
    <location>
        <begin position="295"/>
        <end position="324"/>
    </location>
</feature>
<keyword evidence="9" id="KW-1185">Reference proteome</keyword>
<evidence type="ECO:0000256" key="2">
    <source>
        <dbReference type="ARBA" id="ARBA00004286"/>
    </source>
</evidence>
<feature type="region of interest" description="Disordered" evidence="6">
    <location>
        <begin position="337"/>
        <end position="388"/>
    </location>
</feature>
<dbReference type="InterPro" id="IPR051294">
    <property type="entry name" value="HORMA_MeioticProgression"/>
</dbReference>
<comment type="caution">
    <text evidence="8">The sequence shown here is derived from an EMBL/GenBank/DDBJ whole genome shotgun (WGS) entry which is preliminary data.</text>
</comment>
<feature type="domain" description="HORMA" evidence="7">
    <location>
        <begin position="1"/>
        <end position="219"/>
    </location>
</feature>
<dbReference type="PANTHER" id="PTHR48225">
    <property type="entry name" value="HORMA DOMAIN-CONTAINING PROTEIN 1"/>
    <property type="match status" value="1"/>
</dbReference>
<comment type="subcellular location">
    <subcellularLocation>
        <location evidence="2">Chromosome</location>
    </subcellularLocation>
    <subcellularLocation>
        <location evidence="1">Nucleus</location>
    </subcellularLocation>
</comment>
<feature type="region of interest" description="Disordered" evidence="6">
    <location>
        <begin position="252"/>
        <end position="324"/>
    </location>
</feature>
<evidence type="ECO:0000256" key="3">
    <source>
        <dbReference type="ARBA" id="ARBA00022454"/>
    </source>
</evidence>
<feature type="compositionally biased region" description="Polar residues" evidence="6">
    <location>
        <begin position="252"/>
        <end position="283"/>
    </location>
</feature>
<reference evidence="8 9" key="1">
    <citation type="submission" date="2024-02" db="EMBL/GenBank/DDBJ databases">
        <title>De novo assembly and annotation of 12 fungi associated with fruit tree decline syndrome in Ontario, Canada.</title>
        <authorList>
            <person name="Sulman M."/>
            <person name="Ellouze W."/>
            <person name="Ilyukhin E."/>
        </authorList>
    </citation>
    <scope>NUCLEOTIDE SEQUENCE [LARGE SCALE GENOMIC DNA]</scope>
    <source>
        <strain evidence="8 9">M42-189</strain>
    </source>
</reference>
<dbReference type="EMBL" id="JAKJXO020000017">
    <property type="protein sequence ID" value="KAL1594455.1"/>
    <property type="molecule type" value="Genomic_DNA"/>
</dbReference>
<dbReference type="InterPro" id="IPR003511">
    <property type="entry name" value="HORMA_dom"/>
</dbReference>
<dbReference type="PANTHER" id="PTHR48225:SF7">
    <property type="entry name" value="MEIOSIS-SPECIFIC PROTEIN HOP1"/>
    <property type="match status" value="1"/>
</dbReference>
<dbReference type="PROSITE" id="PS50815">
    <property type="entry name" value="HORMA"/>
    <property type="match status" value="1"/>
</dbReference>
<evidence type="ECO:0000259" key="7">
    <source>
        <dbReference type="PROSITE" id="PS50815"/>
    </source>
</evidence>
<keyword evidence="5" id="KW-0469">Meiosis</keyword>
<feature type="compositionally biased region" description="Polar residues" evidence="6">
    <location>
        <begin position="358"/>
        <end position="367"/>
    </location>
</feature>
<dbReference type="InterPro" id="IPR011011">
    <property type="entry name" value="Znf_FYVE_PHD"/>
</dbReference>
<dbReference type="Gene3D" id="3.30.900.10">
    <property type="entry name" value="HORMA domain"/>
    <property type="match status" value="1"/>
</dbReference>
<evidence type="ECO:0000313" key="8">
    <source>
        <dbReference type="EMBL" id="KAL1594455.1"/>
    </source>
</evidence>
<dbReference type="Pfam" id="PF02301">
    <property type="entry name" value="HORMA"/>
    <property type="match status" value="1"/>
</dbReference>
<evidence type="ECO:0000256" key="5">
    <source>
        <dbReference type="ARBA" id="ARBA00023254"/>
    </source>
</evidence>
<accession>A0ABR3QQM9</accession>
<name>A0ABR3QQM9_9PLEO</name>
<dbReference type="SUPFAM" id="SSF57903">
    <property type="entry name" value="FYVE/PHD zinc finger"/>
    <property type="match status" value="1"/>
</dbReference>
<evidence type="ECO:0000256" key="4">
    <source>
        <dbReference type="ARBA" id="ARBA00023242"/>
    </source>
</evidence>
<evidence type="ECO:0000313" key="9">
    <source>
        <dbReference type="Proteomes" id="UP001521785"/>
    </source>
</evidence>
<keyword evidence="4" id="KW-0539">Nucleus</keyword>
<dbReference type="InterPro" id="IPR013083">
    <property type="entry name" value="Znf_RING/FYVE/PHD"/>
</dbReference>
<protein>
    <recommendedName>
        <fullName evidence="7">HORMA domain-containing protein</fullName>
    </recommendedName>
</protein>
<dbReference type="InterPro" id="IPR036570">
    <property type="entry name" value="HORMA_dom_sf"/>
</dbReference>
<sequence>MRDLLPDEYFRTVFYASINKHCSYHDFTRETDGAGVAPGDRSRPKGYHLRVLKRNVSTRGDQIIKWLETGVFEAIERGYLDQLQICIFADEGRPTNVIELYCFHLHYSELSQDGSIVVDVEVQDAHTKKTVSLKNTREALNTVIKNMVGLNGTMPHLPELCFMSPYLVWNERRPSGYQPPGFHSSNDVNISFPVTEGWMMETSTCGQVKTGHRMVDLGIAYTKGVELTLDNDGEAIVMPDFAYGGELSRLKSFTNQGGNRQHQDETPGSNIQELPTPRLSSVTADGMDFSRSTSQKHDLSTRLTDKEIPTSRHGTIDDGADTQDREDLARLKALRPIEPHQMHDTQLVPRPPAMPSQLDPSTDTARNLQGKRHNYDHPRATTTQGSRISESMTISCECGTKETENMIKCSGCNGWQHAQCYAYNGSDDISMPAERYTRSDLAKLLERLKQDNIVHLEKPRRKSEHVALISTETSKRALTDIYLDPSKSIKTLVSLIITLLL</sequence>
<dbReference type="Gene3D" id="3.30.40.10">
    <property type="entry name" value="Zinc/RING finger domain, C3HC4 (zinc finger)"/>
    <property type="match status" value="1"/>
</dbReference>
<evidence type="ECO:0000256" key="6">
    <source>
        <dbReference type="SAM" id="MobiDB-lite"/>
    </source>
</evidence>
<gene>
    <name evidence="8" type="ORF">SLS60_010215</name>
</gene>